<feature type="region of interest" description="Disordered" evidence="1">
    <location>
        <begin position="1"/>
        <end position="25"/>
    </location>
</feature>
<dbReference type="PANTHER" id="PTHR13134:SF3">
    <property type="entry name" value="TRAFFICKING PROTEIN PARTICLE COMPLEX SUBUNIT 13"/>
    <property type="match status" value="1"/>
</dbReference>
<sequence>MSSQQVSSTAATRGQNAPQVVYAPPPPNVQPTMRVMRLYSPPLWRVHKNAPATGAMLLPETFGNIYRGERFCAYVSVISSGDEALHQVHVNCKLQSPLAKRAIELHDVSQTRRQEAEEKGLDMQFLLNERLQVNTDTLRVSNPASVLNPNENVDMIVEYELQEAGSHTLRVSVNYIEASLSGFRHPLDGTDTTEKAPKSVRKFYRFNVLEPLLVEAKLFQLPQKHIDKDAPIGLCCLRIQNIMKQRCFLDEIILEKVVENDTIPCRVTEIKLHASIKEKDFAVDFRQCPSQLFKDIPITTKIIDTQNDYLRIMADTRLVSHLLTLDLESVLGWNSLSDAEPYLEAQKSTFRAFFVYGKSTNLRTAIRWTAEAGELGLVRGSNQLEWLPLPEPFADLGKNAYEHKRLLNIAQRVLTSPKQDSFLKIQPINFPAECCVGDILNVEFLVQVADCIRLQLEFREPCLSGLRLVGLSRKNLGFISQQISTCFSFLAIESGFHPIPSCVGLDLDSAREFPLALFSAILVRPIKTDQVFMARRVDSAATNIQPFPTQQLSPPLSKQDSSSSLTAVNNALDVFSQSQQLSSSDSPFDKQLTPAPLSNSKLMNTAPPSSSSSLAGTGESMNTDDDDEQAPAISSSSPVPPPPASSSLAPQFADPLLYNTTPTPPLPPAEG</sequence>
<feature type="compositionally biased region" description="Pro residues" evidence="1">
    <location>
        <begin position="662"/>
        <end position="671"/>
    </location>
</feature>
<dbReference type="GO" id="GO:1990072">
    <property type="term" value="C:TRAPPIII protein complex"/>
    <property type="evidence" value="ECO:0007669"/>
    <property type="project" value="TreeGrafter"/>
</dbReference>
<dbReference type="PANTHER" id="PTHR13134">
    <property type="entry name" value="TRAFFICKING PROTEIN PARTICLE COMPLEX SUBUNIT 13"/>
    <property type="match status" value="1"/>
</dbReference>
<feature type="domain" description="Trafficking protein particle complex subunit 13 N-terminal" evidence="2">
    <location>
        <begin position="46"/>
        <end position="208"/>
    </location>
</feature>
<feature type="compositionally biased region" description="Polar residues" evidence="1">
    <location>
        <begin position="1"/>
        <end position="18"/>
    </location>
</feature>
<evidence type="ECO:0000313" key="3">
    <source>
        <dbReference type="EMBL" id="CAE0359421.1"/>
    </source>
</evidence>
<dbReference type="InterPro" id="IPR055427">
    <property type="entry name" value="TRAPPC13_N"/>
</dbReference>
<dbReference type="AlphaFoldDB" id="A0A7S3JPT8"/>
<dbReference type="EMBL" id="HBIJ01000189">
    <property type="protein sequence ID" value="CAE0359421.1"/>
    <property type="molecule type" value="Transcribed_RNA"/>
</dbReference>
<name>A0A7S3JPT8_9STRA</name>
<accession>A0A7S3JPT8</accession>
<feature type="compositionally biased region" description="Low complexity" evidence="1">
    <location>
        <begin position="645"/>
        <end position="661"/>
    </location>
</feature>
<feature type="region of interest" description="Disordered" evidence="1">
    <location>
        <begin position="578"/>
        <end position="671"/>
    </location>
</feature>
<proteinExistence type="predicted"/>
<evidence type="ECO:0000256" key="1">
    <source>
        <dbReference type="SAM" id="MobiDB-lite"/>
    </source>
</evidence>
<reference evidence="3" key="1">
    <citation type="submission" date="2021-01" db="EMBL/GenBank/DDBJ databases">
        <authorList>
            <person name="Corre E."/>
            <person name="Pelletier E."/>
            <person name="Niang G."/>
            <person name="Scheremetjew M."/>
            <person name="Finn R."/>
            <person name="Kale V."/>
            <person name="Holt S."/>
            <person name="Cochrane G."/>
            <person name="Meng A."/>
            <person name="Brown T."/>
            <person name="Cohen L."/>
        </authorList>
    </citation>
    <scope>NUCLEOTIDE SEQUENCE</scope>
    <source>
        <strain evidence="3">CCMP1510</strain>
    </source>
</reference>
<dbReference type="InterPro" id="IPR010378">
    <property type="entry name" value="TRAPPC13"/>
</dbReference>
<protein>
    <recommendedName>
        <fullName evidence="2">Trafficking protein particle complex subunit 13 N-terminal domain-containing protein</fullName>
    </recommendedName>
</protein>
<dbReference type="Pfam" id="PF06159">
    <property type="entry name" value="TRAPPC13_N"/>
    <property type="match status" value="1"/>
</dbReference>
<organism evidence="3">
    <name type="scientific">Aureoumbra lagunensis</name>
    <dbReference type="NCBI Taxonomy" id="44058"/>
    <lineage>
        <taxon>Eukaryota</taxon>
        <taxon>Sar</taxon>
        <taxon>Stramenopiles</taxon>
        <taxon>Ochrophyta</taxon>
        <taxon>Pelagophyceae</taxon>
        <taxon>Pelagomonadales</taxon>
        <taxon>Aureoumbra</taxon>
    </lineage>
</organism>
<gene>
    <name evidence="3" type="ORF">ALAG00032_LOCUS149</name>
</gene>
<evidence type="ECO:0000259" key="2">
    <source>
        <dbReference type="Pfam" id="PF06159"/>
    </source>
</evidence>